<sequence>MERLDRAFGNSLLKFMFPNVMVSHLSRSSSDHCPIIVDLLRVDVLPPKKFQFEYVLFGHIDFFKVIFDSWDMFPQFPLQTLKACSLSLTWWNKHVFSNVFKMKRRLLARIKGVQFALQDGPNSFLINLDSKLNKDYQFILNQEEEL</sequence>
<evidence type="ECO:0008006" key="3">
    <source>
        <dbReference type="Google" id="ProtNLM"/>
    </source>
</evidence>
<dbReference type="Proteomes" id="UP000187406">
    <property type="component" value="Unassembled WGS sequence"/>
</dbReference>
<evidence type="ECO:0000313" key="2">
    <source>
        <dbReference type="Proteomes" id="UP000187406"/>
    </source>
</evidence>
<dbReference type="OrthoDB" id="1113909at2759"/>
<comment type="caution">
    <text evidence="1">The sequence shown here is derived from an EMBL/GenBank/DDBJ whole genome shotgun (WGS) entry which is preliminary data.</text>
</comment>
<dbReference type="PANTHER" id="PTHR33710:SF71">
    <property type="entry name" value="ENDONUCLEASE_EXONUCLEASE_PHOSPHATASE DOMAIN-CONTAINING PROTEIN"/>
    <property type="match status" value="1"/>
</dbReference>
<proteinExistence type="predicted"/>
<accession>A0A1Q3CF23</accession>
<dbReference type="PANTHER" id="PTHR33710">
    <property type="entry name" value="BNAC02G09200D PROTEIN"/>
    <property type="match status" value="1"/>
</dbReference>
<dbReference type="EMBL" id="BDDD01001867">
    <property type="protein sequence ID" value="GAV78807.1"/>
    <property type="molecule type" value="Genomic_DNA"/>
</dbReference>
<gene>
    <name evidence="1" type="ORF">CFOL_v3_22272</name>
</gene>
<organism evidence="1 2">
    <name type="scientific">Cephalotus follicularis</name>
    <name type="common">Albany pitcher plant</name>
    <dbReference type="NCBI Taxonomy" id="3775"/>
    <lineage>
        <taxon>Eukaryota</taxon>
        <taxon>Viridiplantae</taxon>
        <taxon>Streptophyta</taxon>
        <taxon>Embryophyta</taxon>
        <taxon>Tracheophyta</taxon>
        <taxon>Spermatophyta</taxon>
        <taxon>Magnoliopsida</taxon>
        <taxon>eudicotyledons</taxon>
        <taxon>Gunneridae</taxon>
        <taxon>Pentapetalae</taxon>
        <taxon>rosids</taxon>
        <taxon>fabids</taxon>
        <taxon>Oxalidales</taxon>
        <taxon>Cephalotaceae</taxon>
        <taxon>Cephalotus</taxon>
    </lineage>
</organism>
<dbReference type="InParanoid" id="A0A1Q3CF23"/>
<dbReference type="AlphaFoldDB" id="A0A1Q3CF23"/>
<evidence type="ECO:0000313" key="1">
    <source>
        <dbReference type="EMBL" id="GAV78807.1"/>
    </source>
</evidence>
<reference evidence="2" key="1">
    <citation type="submission" date="2016-04" db="EMBL/GenBank/DDBJ databases">
        <title>Cephalotus genome sequencing.</title>
        <authorList>
            <person name="Fukushima K."/>
            <person name="Hasebe M."/>
            <person name="Fang X."/>
        </authorList>
    </citation>
    <scope>NUCLEOTIDE SEQUENCE [LARGE SCALE GENOMIC DNA]</scope>
    <source>
        <strain evidence="2">cv. St1</strain>
    </source>
</reference>
<keyword evidence="2" id="KW-1185">Reference proteome</keyword>
<name>A0A1Q3CF23_CEPFO</name>
<protein>
    <recommendedName>
        <fullName evidence="3">Exo_endo_phos domain-containing protein</fullName>
    </recommendedName>
</protein>